<reference evidence="1 2" key="1">
    <citation type="submission" date="2018-08" db="EMBL/GenBank/DDBJ databases">
        <title>Genome Sequence of Clavibacter michiganensis Subspecies type strains, and the Atypical Peach-Colored Strains Isolated from Tomato.</title>
        <authorList>
            <person name="Osdaghi E."/>
            <person name="Portier P."/>
            <person name="Briand M."/>
            <person name="Jacques M.-A."/>
        </authorList>
    </citation>
    <scope>NUCLEOTIDE SEQUENCE [LARGE SCALE GENOMIC DNA]</scope>
    <source>
        <strain evidence="1 2">CFBP 6488</strain>
    </source>
</reference>
<gene>
    <name evidence="1" type="ORF">DZF93_18550</name>
</gene>
<dbReference type="GO" id="GO:0016787">
    <property type="term" value="F:hydrolase activity"/>
    <property type="evidence" value="ECO:0007669"/>
    <property type="project" value="UniProtKB-KW"/>
</dbReference>
<dbReference type="AlphaFoldDB" id="A0A399P4Y5"/>
<keyword evidence="1" id="KW-0378">Hydrolase</keyword>
<name>A0A399P4Y5_9MICO</name>
<protein>
    <submittedName>
        <fullName evidence="1">Alpha/beta hydrolase</fullName>
    </submittedName>
</protein>
<dbReference type="Gene3D" id="3.40.50.1820">
    <property type="entry name" value="alpha/beta hydrolase"/>
    <property type="match status" value="1"/>
</dbReference>
<organism evidence="1 2">
    <name type="scientific">Clavibacter michiganensis subsp. insidiosus</name>
    <dbReference type="NCBI Taxonomy" id="33014"/>
    <lineage>
        <taxon>Bacteria</taxon>
        <taxon>Bacillati</taxon>
        <taxon>Actinomycetota</taxon>
        <taxon>Actinomycetes</taxon>
        <taxon>Micrococcales</taxon>
        <taxon>Microbacteriaceae</taxon>
        <taxon>Clavibacter</taxon>
    </lineage>
</organism>
<comment type="caution">
    <text evidence="1">The sequence shown here is derived from an EMBL/GenBank/DDBJ whole genome shotgun (WGS) entry which is preliminary data.</text>
</comment>
<evidence type="ECO:0000313" key="2">
    <source>
        <dbReference type="Proteomes" id="UP000266634"/>
    </source>
</evidence>
<accession>A0A399P4Y5</accession>
<dbReference type="EMBL" id="QWEA01001360">
    <property type="protein sequence ID" value="RIJ01268.1"/>
    <property type="molecule type" value="Genomic_DNA"/>
</dbReference>
<sequence>CPVLVVEGGADPDWADPRAEGERILQDLPDGLGELAVIDGAGHYPHAETPDAVLALLLPFLGRTLAATTPGTRA</sequence>
<dbReference type="SUPFAM" id="SSF53474">
    <property type="entry name" value="alpha/beta-Hydrolases"/>
    <property type="match status" value="1"/>
</dbReference>
<dbReference type="InterPro" id="IPR029058">
    <property type="entry name" value="AB_hydrolase_fold"/>
</dbReference>
<proteinExistence type="predicted"/>
<evidence type="ECO:0000313" key="1">
    <source>
        <dbReference type="EMBL" id="RIJ01268.1"/>
    </source>
</evidence>
<feature type="non-terminal residue" evidence="1">
    <location>
        <position position="1"/>
    </location>
</feature>
<dbReference type="Proteomes" id="UP000266634">
    <property type="component" value="Unassembled WGS sequence"/>
</dbReference>